<dbReference type="Proteomes" id="UP000183050">
    <property type="component" value="Chromosome"/>
</dbReference>
<evidence type="ECO:0000313" key="2">
    <source>
        <dbReference type="EMBL" id="API52881.1"/>
    </source>
</evidence>
<gene>
    <name evidence="2" type="ORF">BMW22_15760</name>
</gene>
<name>A0A1L3ZBD7_RHILE</name>
<dbReference type="AlphaFoldDB" id="A0A1L3ZBD7"/>
<reference evidence="2 3" key="1">
    <citation type="submission" date="2016-11" db="EMBL/GenBank/DDBJ databases">
        <title>Rhizobium leguminosarum bv. viciae strain Vaf12 isolated from Vavilovia formosa root nodules from Russia, Dagestan.</title>
        <authorList>
            <person name="Kimeklis A."/>
        </authorList>
    </citation>
    <scope>NUCLEOTIDE SEQUENCE [LARGE SCALE GENOMIC DNA]</scope>
    <source>
        <strain evidence="2 3">Vaf-108</strain>
    </source>
</reference>
<evidence type="ECO:0000313" key="3">
    <source>
        <dbReference type="Proteomes" id="UP000183050"/>
    </source>
</evidence>
<dbReference type="EMBL" id="CP018228">
    <property type="protein sequence ID" value="API52881.1"/>
    <property type="molecule type" value="Genomic_DNA"/>
</dbReference>
<sequence length="189" mass="21381">MNVHTKIKSGKQSVWDDETKRKMGEMWNNGQSAGRISAKFGVSRNVVIGLAMRNPDLFTPKGKGAPKYARWGGRKPQPKQPGEARAKPLHNNVGHKVRDMNNTRRSRMEAVQREAEKFRSGTSPLLEIAPDDVHRLTKGKELKDLGAHECHWVLNNDGPFLYCAEATGGPVYCDHHAARVYRVRESWER</sequence>
<dbReference type="RefSeq" id="WP_072639326.1">
    <property type="nucleotide sequence ID" value="NZ_CP018228.1"/>
</dbReference>
<accession>A0A1L3ZBD7</accession>
<dbReference type="Pfam" id="PF07750">
    <property type="entry name" value="GcrA"/>
    <property type="match status" value="1"/>
</dbReference>
<feature type="region of interest" description="Disordered" evidence="1">
    <location>
        <begin position="58"/>
        <end position="88"/>
    </location>
</feature>
<proteinExistence type="predicted"/>
<organism evidence="2 3">
    <name type="scientific">Rhizobium leguminosarum</name>
    <dbReference type="NCBI Taxonomy" id="384"/>
    <lineage>
        <taxon>Bacteria</taxon>
        <taxon>Pseudomonadati</taxon>
        <taxon>Pseudomonadota</taxon>
        <taxon>Alphaproteobacteria</taxon>
        <taxon>Hyphomicrobiales</taxon>
        <taxon>Rhizobiaceae</taxon>
        <taxon>Rhizobium/Agrobacterium group</taxon>
        <taxon>Rhizobium</taxon>
    </lineage>
</organism>
<evidence type="ECO:0000256" key="1">
    <source>
        <dbReference type="SAM" id="MobiDB-lite"/>
    </source>
</evidence>
<protein>
    <recommendedName>
        <fullName evidence="4">GcrA cell cycle regulator</fullName>
    </recommendedName>
</protein>
<evidence type="ECO:0008006" key="4">
    <source>
        <dbReference type="Google" id="ProtNLM"/>
    </source>
</evidence>
<dbReference type="InterPro" id="IPR011681">
    <property type="entry name" value="GcrA"/>
</dbReference>